<protein>
    <submittedName>
        <fullName evidence="3">Uncharacterized protein</fullName>
    </submittedName>
</protein>
<evidence type="ECO:0000313" key="3">
    <source>
        <dbReference type="EMBL" id="CDW73978.1"/>
    </source>
</evidence>
<keyword evidence="1" id="KW-0175">Coiled coil</keyword>
<dbReference type="OrthoDB" id="327897at2759"/>
<accession>A0A077ZZM6</accession>
<evidence type="ECO:0000256" key="2">
    <source>
        <dbReference type="SAM" id="MobiDB-lite"/>
    </source>
</evidence>
<keyword evidence="4" id="KW-1185">Reference proteome</keyword>
<dbReference type="EMBL" id="CCKQ01002862">
    <property type="protein sequence ID" value="CDW73978.1"/>
    <property type="molecule type" value="Genomic_DNA"/>
</dbReference>
<evidence type="ECO:0000313" key="4">
    <source>
        <dbReference type="Proteomes" id="UP000039865"/>
    </source>
</evidence>
<proteinExistence type="predicted"/>
<organism evidence="3 4">
    <name type="scientific">Stylonychia lemnae</name>
    <name type="common">Ciliate</name>
    <dbReference type="NCBI Taxonomy" id="5949"/>
    <lineage>
        <taxon>Eukaryota</taxon>
        <taxon>Sar</taxon>
        <taxon>Alveolata</taxon>
        <taxon>Ciliophora</taxon>
        <taxon>Intramacronucleata</taxon>
        <taxon>Spirotrichea</taxon>
        <taxon>Stichotrichia</taxon>
        <taxon>Sporadotrichida</taxon>
        <taxon>Oxytrichidae</taxon>
        <taxon>Stylonychinae</taxon>
        <taxon>Stylonychia</taxon>
    </lineage>
</organism>
<feature type="region of interest" description="Disordered" evidence="2">
    <location>
        <begin position="625"/>
        <end position="669"/>
    </location>
</feature>
<dbReference type="InParanoid" id="A0A077ZZM6"/>
<reference evidence="3 4" key="1">
    <citation type="submission" date="2014-06" db="EMBL/GenBank/DDBJ databases">
        <authorList>
            <person name="Swart Estienne"/>
        </authorList>
    </citation>
    <scope>NUCLEOTIDE SEQUENCE [LARGE SCALE GENOMIC DNA]</scope>
    <source>
        <strain evidence="3 4">130c</strain>
    </source>
</reference>
<feature type="compositionally biased region" description="Acidic residues" evidence="2">
    <location>
        <begin position="566"/>
        <end position="578"/>
    </location>
</feature>
<dbReference type="Proteomes" id="UP000039865">
    <property type="component" value="Unassembled WGS sequence"/>
</dbReference>
<feature type="coiled-coil region" evidence="1">
    <location>
        <begin position="290"/>
        <end position="426"/>
    </location>
</feature>
<sequence length="1502" mass="177102">MKNPSWQQISKDLLNDDSRSMKKIKSQRVLEGKQFVRQQIKQWKNDIKNQTPANIKDLEGYFRNENISLGQPDALGYFTQRKSSINDDTTEKIISIENRKAYNMRHSLDLTSRNKTKEELNSMKMLQNVKFYNFFRDFEFPNNSVDIKEFITNNQQQRPFKQIYNILDKYFVAHGNKLHKTKEDFENINQQYKKNAIMNQRDQYVVLEEWFNFMIKKYKEYPFDQLLVVAFAMGDLIQMEFLACNQKAQVLLKILQFFLSNQLRQFDKDDTKDLEIQKLNRKLEHKKSYITKQDDRIMKLRRQLRETEKKLEESEQKYQKLYDKNEVLESKYEYEHRIMEQKFEQELEEMKRASEEQKMIIAETLETMVLIKQDASKQIQQQTEEQKQKAKERLYKKKLGKQDSMTIDLKKKNKQSNQEINELQLDQELQNKINNILDQKTEEEGKPKRKLRLRTKLKRDGSNDSIMQICDQEIQTDQATLVDQETLVIPMELSKDFGAQITPQMTYYYKAQTQTESVTVKPVVTANENATQCDDDLIQQLIQDKVNEHIMQIEEEQRILDDLRDEMDSDDYNNDEAIGDFRPEKTGQNIFTDGQRTANNFNTSQHSYLSQNQKQVKNNLKLTQQNSSNRQGQQQKIPQLGQTKSRQVSQEDNKNDTTKSPQKNIDKQVMRDQIKREMMRASGANSNATPSVNKYLYKPSLQHQSLITPNKQIKQSQNQLIESIKKLANGNNSISLEQIMELINQNPSIFQINQQPPSPTKSQKSFNLQSQSLALKRYATQLQKEKLQVEQQKIVTELLKTSLVQNENKNEQKENNNVSFENAVKNDKSMEQLTQQFEFQIKKSNSPVLNALLDTSDIKKLFRLVLKDTKQQQDKDQSQGPTQDKTNFFERLAAPSQDFEKGSNLLGGNKNVPQFNNQIISRNLQSDLQRQITEETIVDTQYEDEMKDIMINDIQIAQVELPKILMKATEKFRKSLTKLPRDEFGDFILHQNEDIDDKAQNAIEKGKYLKEWINQMSKDIRTEQQSMMTRDESQQIITVPVAKRNACIQTKQIKEIDSIKEMKINEIMLHFDKSQQEIEIKKILNQEQMRKDSDRGLNTQLISMINQHKNRQADQTISQYLGVDSAISKKSIEIQRLKDRMQTINTNQNRLSFLIPNSAENQPFKQVSHPINQLLQKYFYAVQKKDFSYFQGTLTLSFKLLIKIMNSYLNDKGIMGRDQHSVKNQRMCEFIYDQNMNKFGVAKLAEKKIKEIFLTIYKGQESIYQCQFYVKLLGLNLYGTNYSNDDISIIFRINILFNNINAFEQTKVHRHNAINFDNETVRCDVLVQTYLEMFQYYLNQDEAKHFIEDMRDYVIDLYKIQVQPANRSKMDFKDFKVKSEKAYDIFISKYQYIKLHILRIMIELKVFAEQFDKETTINIKSIQHINVSLQQFQEIVLRVSRKAKVQSDILLKYFERNKFISYNQDNDGGSGAYPRQHNSIGGFAINLEKVVAFIFRYNLITI</sequence>
<feature type="region of interest" description="Disordered" evidence="2">
    <location>
        <begin position="566"/>
        <end position="589"/>
    </location>
</feature>
<gene>
    <name evidence="3" type="primary">Contig10597.g11318</name>
    <name evidence="3" type="ORF">STYLEM_2968</name>
</gene>
<evidence type="ECO:0000256" key="1">
    <source>
        <dbReference type="SAM" id="Coils"/>
    </source>
</evidence>
<name>A0A077ZZM6_STYLE</name>
<feature type="compositionally biased region" description="Low complexity" evidence="2">
    <location>
        <begin position="625"/>
        <end position="642"/>
    </location>
</feature>